<evidence type="ECO:0000313" key="4">
    <source>
        <dbReference type="EMBL" id="CAB3748144.1"/>
    </source>
</evidence>
<organism evidence="4 5">
    <name type="scientific">Paraburkholderia solisilvae</name>
    <dbReference type="NCBI Taxonomy" id="624376"/>
    <lineage>
        <taxon>Bacteria</taxon>
        <taxon>Pseudomonadati</taxon>
        <taxon>Pseudomonadota</taxon>
        <taxon>Betaproteobacteria</taxon>
        <taxon>Burkholderiales</taxon>
        <taxon>Burkholderiaceae</taxon>
        <taxon>Paraburkholderia</taxon>
    </lineage>
</organism>
<proteinExistence type="inferred from homology"/>
<dbReference type="Pfam" id="PF12849">
    <property type="entry name" value="PBP_like_2"/>
    <property type="match status" value="1"/>
</dbReference>
<reference evidence="4 5" key="1">
    <citation type="submission" date="2020-04" db="EMBL/GenBank/DDBJ databases">
        <authorList>
            <person name="De Canck E."/>
        </authorList>
    </citation>
    <scope>NUCLEOTIDE SEQUENCE [LARGE SCALE GENOMIC DNA]</scope>
    <source>
        <strain evidence="4 5">LMG 29739</strain>
    </source>
</reference>
<evidence type="ECO:0000259" key="3">
    <source>
        <dbReference type="Pfam" id="PF12849"/>
    </source>
</evidence>
<comment type="similarity">
    <text evidence="1">Belongs to the PstS family.</text>
</comment>
<name>A0A6J5D4A1_9BURK</name>
<dbReference type="InterPro" id="IPR024370">
    <property type="entry name" value="PBP_domain"/>
</dbReference>
<keyword evidence="2" id="KW-0732">Signal</keyword>
<feature type="signal peptide" evidence="2">
    <location>
        <begin position="1"/>
        <end position="26"/>
    </location>
</feature>
<gene>
    <name evidence="4" type="primary">phoA2_1</name>
    <name evidence="4" type="ORF">LMG29739_00487</name>
</gene>
<dbReference type="Proteomes" id="UP000494329">
    <property type="component" value="Unassembled WGS sequence"/>
</dbReference>
<dbReference type="EMBL" id="CADIKF010000002">
    <property type="protein sequence ID" value="CAB3748144.1"/>
    <property type="molecule type" value="Genomic_DNA"/>
</dbReference>
<accession>A0A6J5D4A1</accession>
<dbReference type="PANTHER" id="PTHR42996:SF1">
    <property type="entry name" value="PHOSPHATE-BINDING PROTEIN PSTS"/>
    <property type="match status" value="1"/>
</dbReference>
<dbReference type="PANTHER" id="PTHR42996">
    <property type="entry name" value="PHOSPHATE-BINDING PROTEIN PSTS"/>
    <property type="match status" value="1"/>
</dbReference>
<evidence type="ECO:0000256" key="2">
    <source>
        <dbReference type="SAM" id="SignalP"/>
    </source>
</evidence>
<feature type="domain" description="PBP" evidence="3">
    <location>
        <begin position="28"/>
        <end position="362"/>
    </location>
</feature>
<dbReference type="Gene3D" id="3.40.190.10">
    <property type="entry name" value="Periplasmic binding protein-like II"/>
    <property type="match status" value="2"/>
</dbReference>
<dbReference type="RefSeq" id="WP_175109156.1">
    <property type="nucleotide sequence ID" value="NZ_CADIKF010000002.1"/>
</dbReference>
<protein>
    <submittedName>
        <fullName evidence="4">Alkaline phosphatase L</fullName>
        <ecNumber evidence="4">3.1.3.1</ecNumber>
    </submittedName>
</protein>
<evidence type="ECO:0000313" key="5">
    <source>
        <dbReference type="Proteomes" id="UP000494329"/>
    </source>
</evidence>
<dbReference type="InterPro" id="IPR050962">
    <property type="entry name" value="Phosphate-bind_PstS"/>
</dbReference>
<dbReference type="GO" id="GO:0004035">
    <property type="term" value="F:alkaline phosphatase activity"/>
    <property type="evidence" value="ECO:0007669"/>
    <property type="project" value="UniProtKB-EC"/>
</dbReference>
<keyword evidence="4" id="KW-0378">Hydrolase</keyword>
<sequence length="429" mass="43086">MKITKTPIGLAAAAIFSSLSVPVALAQTPPVLLGGGSTLVQPLVNVETAIFPPADGSIAYFGVGSGAGEVAFLNNDPTQFLSGTITATGAVDFANSDAPLTTAQISAYQAGRAKTDGALIQIPYVVTPLTIPLVNAPAGTGPALPNSTMPTVALNDADLCGIFSGTFTNWNQVTNPDTGSKYPAGAIAVVYSSDNSGETDLLTAHLAKVCPIPSGAGGNPVTFVETQNFASLFVTVPSNFRSASGSGGISNLLVSLRWAGTPAIGYLSPAWTNTSLAPSSASAAANQLAVASLRNSSTGIDVVPTFVNAATAVGTVLPPTAITARNPANWVPNASNPTTGYPISGTSQIIVSQCYANHSNSPTVAASVVDFLNLHYASNGAILNGNGFATVPSAFATAITSTFLTAPLRGSTNTLNIGNTTVCGAIAGR</sequence>
<dbReference type="SUPFAM" id="SSF53850">
    <property type="entry name" value="Periplasmic binding protein-like II"/>
    <property type="match status" value="1"/>
</dbReference>
<dbReference type="AlphaFoldDB" id="A0A6J5D4A1"/>
<dbReference type="EC" id="3.1.3.1" evidence="4"/>
<keyword evidence="5" id="KW-1185">Reference proteome</keyword>
<feature type="chain" id="PRO_5027063094" evidence="2">
    <location>
        <begin position="27"/>
        <end position="429"/>
    </location>
</feature>
<evidence type="ECO:0000256" key="1">
    <source>
        <dbReference type="ARBA" id="ARBA00008725"/>
    </source>
</evidence>